<keyword evidence="2" id="KW-0812">Transmembrane</keyword>
<feature type="compositionally biased region" description="Low complexity" evidence="1">
    <location>
        <begin position="415"/>
        <end position="425"/>
    </location>
</feature>
<dbReference type="InterPro" id="IPR050879">
    <property type="entry name" value="Acyltransferase_3"/>
</dbReference>
<keyword evidence="4" id="KW-0808">Transferase</keyword>
<comment type="caution">
    <text evidence="4">The sequence shown here is derived from an EMBL/GenBank/DDBJ whole genome shotgun (WGS) entry which is preliminary data.</text>
</comment>
<feature type="region of interest" description="Disordered" evidence="1">
    <location>
        <begin position="415"/>
        <end position="439"/>
    </location>
</feature>
<dbReference type="GO" id="GO:0009103">
    <property type="term" value="P:lipopolysaccharide biosynthetic process"/>
    <property type="evidence" value="ECO:0007669"/>
    <property type="project" value="TreeGrafter"/>
</dbReference>
<proteinExistence type="predicted"/>
<feature type="transmembrane region" description="Helical" evidence="2">
    <location>
        <begin position="332"/>
        <end position="352"/>
    </location>
</feature>
<dbReference type="EMBL" id="PVLV01000047">
    <property type="protein sequence ID" value="PRH80609.1"/>
    <property type="molecule type" value="Genomic_DNA"/>
</dbReference>
<feature type="domain" description="Acyltransferase 3" evidence="3">
    <location>
        <begin position="18"/>
        <end position="389"/>
    </location>
</feature>
<feature type="transmembrane region" description="Helical" evidence="2">
    <location>
        <begin position="159"/>
        <end position="176"/>
    </location>
</feature>
<dbReference type="PANTHER" id="PTHR23028:SF53">
    <property type="entry name" value="ACYL_TRANSF_3 DOMAIN-CONTAINING PROTEIN"/>
    <property type="match status" value="1"/>
</dbReference>
<dbReference type="OrthoDB" id="5242306at2"/>
<dbReference type="RefSeq" id="WP_105867315.1">
    <property type="nucleotide sequence ID" value="NZ_PVLV01000047.1"/>
</dbReference>
<evidence type="ECO:0000256" key="2">
    <source>
        <dbReference type="SAM" id="Phobius"/>
    </source>
</evidence>
<dbReference type="Proteomes" id="UP000239322">
    <property type="component" value="Unassembled WGS sequence"/>
</dbReference>
<feature type="transmembrane region" description="Helical" evidence="2">
    <location>
        <begin position="372"/>
        <end position="396"/>
    </location>
</feature>
<evidence type="ECO:0000259" key="3">
    <source>
        <dbReference type="Pfam" id="PF01757"/>
    </source>
</evidence>
<dbReference type="Pfam" id="PF01757">
    <property type="entry name" value="Acyl_transf_3"/>
    <property type="match status" value="1"/>
</dbReference>
<name>A0A2S9Q1R2_9ACTN</name>
<keyword evidence="2" id="KW-0472">Membrane</keyword>
<organism evidence="4 5">
    <name type="scientific">Streptomyces solincola</name>
    <dbReference type="NCBI Taxonomy" id="2100817"/>
    <lineage>
        <taxon>Bacteria</taxon>
        <taxon>Bacillati</taxon>
        <taxon>Actinomycetota</taxon>
        <taxon>Actinomycetes</taxon>
        <taxon>Kitasatosporales</taxon>
        <taxon>Streptomycetaceae</taxon>
        <taxon>Streptomyces</taxon>
    </lineage>
</organism>
<protein>
    <submittedName>
        <fullName evidence="4">Acyltransferase</fullName>
    </submittedName>
</protein>
<keyword evidence="2" id="KW-1133">Transmembrane helix</keyword>
<gene>
    <name evidence="4" type="ORF">C6N75_03310</name>
</gene>
<accession>A0A2S9Q1R2</accession>
<dbReference type="PANTHER" id="PTHR23028">
    <property type="entry name" value="ACETYLTRANSFERASE"/>
    <property type="match status" value="1"/>
</dbReference>
<dbReference type="GO" id="GO:0016020">
    <property type="term" value="C:membrane"/>
    <property type="evidence" value="ECO:0007669"/>
    <property type="project" value="TreeGrafter"/>
</dbReference>
<feature type="transmembrane region" description="Helical" evidence="2">
    <location>
        <begin position="188"/>
        <end position="207"/>
    </location>
</feature>
<dbReference type="InterPro" id="IPR002656">
    <property type="entry name" value="Acyl_transf_3_dom"/>
</dbReference>
<feature type="transmembrane region" description="Helical" evidence="2">
    <location>
        <begin position="106"/>
        <end position="125"/>
    </location>
</feature>
<sequence length="439" mass="47949">MNEKRAAAPAHQTKRVGGLDGVRALCALGVAGVHTSFAAGVMGAYVAPPGNEFLATLLAGMRPLALGPFFVLSGMLLYRPFARWTLGGGTRPRIGPFLAKRLARLWPAYALLAVVCVFLLNYAAVDGPWYVLRPLLMLQVYDYTWIAGMDPAWTVPAEMQYYLALPLIAALMHKLAKGVADPVRKARRMLVPLVLITAGSAVWTWWIHRPEMGVYPEQYWWPLAVGGAFALGMGMAILQVLAELRPGREPFLHRIAGNHPLLFWVGALAIYAFNCSQPFGRPGYGDYEGVGLALTQYFLLLGFSYLMVMPLAIPGAKSRVVDAIVANPVSRYLGRISYGIYLWHFAVMYFWFETGSVFGTEPGMMNQLRGTIGFPELMTAVLAGSILAATLSHYLVERPVVNAVGRWAARKQAAAAPAPAPGAVPEQRERDPYTVAGPR</sequence>
<evidence type="ECO:0000256" key="1">
    <source>
        <dbReference type="SAM" id="MobiDB-lite"/>
    </source>
</evidence>
<evidence type="ECO:0000313" key="4">
    <source>
        <dbReference type="EMBL" id="PRH80609.1"/>
    </source>
</evidence>
<keyword evidence="4" id="KW-0012">Acyltransferase</keyword>
<feature type="transmembrane region" description="Helical" evidence="2">
    <location>
        <begin position="53"/>
        <end position="78"/>
    </location>
</feature>
<dbReference type="GO" id="GO:0016747">
    <property type="term" value="F:acyltransferase activity, transferring groups other than amino-acyl groups"/>
    <property type="evidence" value="ECO:0007669"/>
    <property type="project" value="InterPro"/>
</dbReference>
<feature type="transmembrane region" description="Helical" evidence="2">
    <location>
        <begin position="21"/>
        <end position="47"/>
    </location>
</feature>
<evidence type="ECO:0000313" key="5">
    <source>
        <dbReference type="Proteomes" id="UP000239322"/>
    </source>
</evidence>
<feature type="transmembrane region" description="Helical" evidence="2">
    <location>
        <begin position="261"/>
        <end position="280"/>
    </location>
</feature>
<keyword evidence="5" id="KW-1185">Reference proteome</keyword>
<reference evidence="4 5" key="1">
    <citation type="submission" date="2018-03" db="EMBL/GenBank/DDBJ databases">
        <title>Novel Streptomyces sp. from soil.</title>
        <authorList>
            <person name="Tan G.Y.A."/>
            <person name="Lee Z.Y."/>
        </authorList>
    </citation>
    <scope>NUCLEOTIDE SEQUENCE [LARGE SCALE GENOMIC DNA]</scope>
    <source>
        <strain evidence="4 5">ST5x</strain>
    </source>
</reference>
<dbReference type="AlphaFoldDB" id="A0A2S9Q1R2"/>
<feature type="transmembrane region" description="Helical" evidence="2">
    <location>
        <begin position="219"/>
        <end position="241"/>
    </location>
</feature>
<feature type="transmembrane region" description="Helical" evidence="2">
    <location>
        <begin position="292"/>
        <end position="312"/>
    </location>
</feature>